<dbReference type="EC" id="5.2.1.8" evidence="2"/>
<dbReference type="Pfam" id="PF00639">
    <property type="entry name" value="Rotamase"/>
    <property type="match status" value="1"/>
</dbReference>
<organism evidence="11">
    <name type="scientific">Telmatobacter sp. DSM 110680</name>
    <dbReference type="NCBI Taxonomy" id="3036704"/>
    <lineage>
        <taxon>Bacteria</taxon>
        <taxon>Pseudomonadati</taxon>
        <taxon>Acidobacteriota</taxon>
        <taxon>Terriglobia</taxon>
        <taxon>Terriglobales</taxon>
        <taxon>Acidobacteriaceae</taxon>
        <taxon>Telmatobacter</taxon>
    </lineage>
</organism>
<dbReference type="InterPro" id="IPR027304">
    <property type="entry name" value="Trigger_fact/SurA_dom_sf"/>
</dbReference>
<evidence type="ECO:0000259" key="10">
    <source>
        <dbReference type="PROSITE" id="PS50198"/>
    </source>
</evidence>
<dbReference type="Pfam" id="PF09312">
    <property type="entry name" value="SurA_N"/>
    <property type="match status" value="1"/>
</dbReference>
<proteinExistence type="predicted"/>
<feature type="region of interest" description="Disordered" evidence="8">
    <location>
        <begin position="353"/>
        <end position="582"/>
    </location>
</feature>
<feature type="compositionally biased region" description="Low complexity" evidence="8">
    <location>
        <begin position="384"/>
        <end position="401"/>
    </location>
</feature>
<feature type="compositionally biased region" description="Low complexity" evidence="8">
    <location>
        <begin position="444"/>
        <end position="458"/>
    </location>
</feature>
<evidence type="ECO:0000256" key="8">
    <source>
        <dbReference type="SAM" id="MobiDB-lite"/>
    </source>
</evidence>
<dbReference type="Gene3D" id="3.10.50.40">
    <property type="match status" value="1"/>
</dbReference>
<dbReference type="SUPFAM" id="SSF54534">
    <property type="entry name" value="FKBP-like"/>
    <property type="match status" value="1"/>
</dbReference>
<keyword evidence="5 7" id="KW-0697">Rotamase</keyword>
<dbReference type="Gene3D" id="1.10.4030.10">
    <property type="entry name" value="Porin chaperone SurA, peptide-binding domain"/>
    <property type="match status" value="1"/>
</dbReference>
<evidence type="ECO:0000313" key="11">
    <source>
        <dbReference type="EMBL" id="XBH19243.1"/>
    </source>
</evidence>
<dbReference type="RefSeq" id="WP_348264459.1">
    <property type="nucleotide sequence ID" value="NZ_CP121196.1"/>
</dbReference>
<dbReference type="InterPro" id="IPR015391">
    <property type="entry name" value="SurA_N"/>
</dbReference>
<evidence type="ECO:0000256" key="2">
    <source>
        <dbReference type="ARBA" id="ARBA00013194"/>
    </source>
</evidence>
<feature type="compositionally biased region" description="Pro residues" evidence="8">
    <location>
        <begin position="569"/>
        <end position="582"/>
    </location>
</feature>
<dbReference type="EMBL" id="CP121196">
    <property type="protein sequence ID" value="XBH19243.1"/>
    <property type="molecule type" value="Genomic_DNA"/>
</dbReference>
<dbReference type="InterPro" id="IPR023058">
    <property type="entry name" value="PPIase_PpiC_CS"/>
</dbReference>
<dbReference type="GO" id="GO:0003755">
    <property type="term" value="F:peptidyl-prolyl cis-trans isomerase activity"/>
    <property type="evidence" value="ECO:0007669"/>
    <property type="project" value="UniProtKB-KW"/>
</dbReference>
<feature type="compositionally biased region" description="Basic and acidic residues" evidence="8">
    <location>
        <begin position="536"/>
        <end position="553"/>
    </location>
</feature>
<dbReference type="PROSITE" id="PS01096">
    <property type="entry name" value="PPIC_PPIASE_1"/>
    <property type="match status" value="1"/>
</dbReference>
<gene>
    <name evidence="11" type="ORF">P8935_07980</name>
</gene>
<evidence type="ECO:0000256" key="6">
    <source>
        <dbReference type="ARBA" id="ARBA00023235"/>
    </source>
</evidence>
<protein>
    <recommendedName>
        <fullName evidence="2">peptidylprolyl isomerase</fullName>
        <ecNumber evidence="2">5.2.1.8</ecNumber>
    </recommendedName>
</protein>
<evidence type="ECO:0000256" key="5">
    <source>
        <dbReference type="ARBA" id="ARBA00023110"/>
    </source>
</evidence>
<evidence type="ECO:0000256" key="9">
    <source>
        <dbReference type="SAM" id="SignalP"/>
    </source>
</evidence>
<keyword evidence="6 7" id="KW-0413">Isomerase</keyword>
<feature type="domain" description="PpiC" evidence="10">
    <location>
        <begin position="187"/>
        <end position="289"/>
    </location>
</feature>
<dbReference type="SUPFAM" id="SSF109998">
    <property type="entry name" value="Triger factor/SurA peptide-binding domain-like"/>
    <property type="match status" value="1"/>
</dbReference>
<feature type="compositionally biased region" description="Polar residues" evidence="8">
    <location>
        <begin position="558"/>
        <end position="568"/>
    </location>
</feature>
<evidence type="ECO:0000256" key="4">
    <source>
        <dbReference type="ARBA" id="ARBA00022764"/>
    </source>
</evidence>
<accession>A0AAU7DQC7</accession>
<dbReference type="PANTHER" id="PTHR47245">
    <property type="entry name" value="PEPTIDYLPROLYL ISOMERASE"/>
    <property type="match status" value="1"/>
</dbReference>
<dbReference type="PROSITE" id="PS50198">
    <property type="entry name" value="PPIC_PPIASE_2"/>
    <property type="match status" value="1"/>
</dbReference>
<reference evidence="11" key="1">
    <citation type="submission" date="2023-03" db="EMBL/GenBank/DDBJ databases">
        <title>Edaphobacter sp.</title>
        <authorList>
            <person name="Huber K.J."/>
            <person name="Papendorf J."/>
            <person name="Pilke C."/>
            <person name="Bunk B."/>
            <person name="Sproeer C."/>
            <person name="Pester M."/>
        </authorList>
    </citation>
    <scope>NUCLEOTIDE SEQUENCE</scope>
    <source>
        <strain evidence="11">DSM 110680</strain>
    </source>
</reference>
<evidence type="ECO:0000256" key="1">
    <source>
        <dbReference type="ARBA" id="ARBA00000971"/>
    </source>
</evidence>
<keyword evidence="3 9" id="KW-0732">Signal</keyword>
<dbReference type="PANTHER" id="PTHR47245:SF1">
    <property type="entry name" value="FOLDASE PROTEIN PRSA"/>
    <property type="match status" value="1"/>
</dbReference>
<sequence length="582" mass="62935">MTLRILRAPGAYLLSAVLLSGLALAQARPSTPASPYGGSTVEEIVARVDDQIITKSDYDRTQSDMDKEMRQKGASMQEISDSHKDLLRNLIDQQLWLAKGKELGVTGETELVNRLNEIRKQYNLATMEDLEKAAKEQGISFEDFKANIRNQIITQQVMRDQVGRKIAPTPGEIQRYFEAHKQDYAQPESVKLGEILISTGAQGDDPQKLADAKAKADDIEARLHAGGDFSQLARSFSEGTTAAEGGDLGQYKRGQLDPLFEQKTFGLKTGEVTEPIRTKQGYVILKVVQHVPGGVPQLKDVENDVEQNYFEAKAGPAMREYLAQLRDESAIYIKPGYEDSAATATEKHPAVTFSAYTAPTPKKKKKVERTRFRETTHTFRQKSAPVPATDQATTAPPAKATKASKKADKTEQAAMKPGKKEKIRFGKAPQETLPQAPSSPTEDAGAGATGQVAANAAAEPDNPLENTSKSEKKTRFSDRAKLPKQPKPKGPQLDPEAPPAADAAEVADRQAQAGPLGLGGNQTPSKKKKKATTTGDKTRLSDKKSAPTEDTGDKPLGNATQQAPNGTTPVPPQSGLPTVPPQ</sequence>
<feature type="compositionally biased region" description="Low complexity" evidence="8">
    <location>
        <begin position="490"/>
        <end position="513"/>
    </location>
</feature>
<dbReference type="AlphaFoldDB" id="A0AAU7DQC7"/>
<evidence type="ECO:0000256" key="3">
    <source>
        <dbReference type="ARBA" id="ARBA00022729"/>
    </source>
</evidence>
<keyword evidence="4" id="KW-0574">Periplasm</keyword>
<dbReference type="InterPro" id="IPR046357">
    <property type="entry name" value="PPIase_dom_sf"/>
</dbReference>
<name>A0AAU7DQC7_9BACT</name>
<evidence type="ECO:0000256" key="7">
    <source>
        <dbReference type="PROSITE-ProRule" id="PRU00278"/>
    </source>
</evidence>
<dbReference type="InterPro" id="IPR000297">
    <property type="entry name" value="PPIase_PpiC"/>
</dbReference>
<feature type="signal peptide" evidence="9">
    <location>
        <begin position="1"/>
        <end position="25"/>
    </location>
</feature>
<feature type="compositionally biased region" description="Polar residues" evidence="8">
    <location>
        <begin position="432"/>
        <end position="441"/>
    </location>
</feature>
<dbReference type="InterPro" id="IPR050245">
    <property type="entry name" value="PrsA_foldase"/>
</dbReference>
<comment type="catalytic activity">
    <reaction evidence="1">
        <text>[protein]-peptidylproline (omega=180) = [protein]-peptidylproline (omega=0)</text>
        <dbReference type="Rhea" id="RHEA:16237"/>
        <dbReference type="Rhea" id="RHEA-COMP:10747"/>
        <dbReference type="Rhea" id="RHEA-COMP:10748"/>
        <dbReference type="ChEBI" id="CHEBI:83833"/>
        <dbReference type="ChEBI" id="CHEBI:83834"/>
        <dbReference type="EC" id="5.2.1.8"/>
    </reaction>
</comment>
<feature type="chain" id="PRO_5043526245" description="peptidylprolyl isomerase" evidence="9">
    <location>
        <begin position="26"/>
        <end position="582"/>
    </location>
</feature>
<feature type="compositionally biased region" description="Basic and acidic residues" evidence="8">
    <location>
        <begin position="468"/>
        <end position="481"/>
    </location>
</feature>